<organism evidence="1 2">
    <name type="scientific">Gulosibacter chungangensis</name>
    <dbReference type="NCBI Taxonomy" id="979746"/>
    <lineage>
        <taxon>Bacteria</taxon>
        <taxon>Bacillati</taxon>
        <taxon>Actinomycetota</taxon>
        <taxon>Actinomycetes</taxon>
        <taxon>Micrococcales</taxon>
        <taxon>Microbacteriaceae</taxon>
        <taxon>Gulosibacter</taxon>
    </lineage>
</organism>
<protein>
    <submittedName>
        <fullName evidence="1">TatD family deoxyribonuclease</fullName>
    </submittedName>
</protein>
<dbReference type="Pfam" id="PF01026">
    <property type="entry name" value="TatD_DNase"/>
    <property type="match status" value="1"/>
</dbReference>
<dbReference type="PANTHER" id="PTHR46124:SF2">
    <property type="entry name" value="D-AMINOACYL-TRNA DEACYLASE"/>
    <property type="match status" value="1"/>
</dbReference>
<evidence type="ECO:0000313" key="1">
    <source>
        <dbReference type="EMBL" id="KAB1641615.1"/>
    </source>
</evidence>
<sequence>MIDKDLPALDTHAHIDPDVTPSQIAALGNAVVFAVTRSLHEANQVKNRRDSSLIWGLGVHPGVSTARAAWDPQQFKSLLSSFALVGEIGLDRRGGALAEQRSIFKEVLAIVRDEPVLVSIHSSGASTEVVQSLHDAGMRGAILHWFNGDHTDVQRAIETNAYFSVNAAMSREQIQQFPRERVLCETDFPARKVRARKPADMAAIEQLLSEVWKTSPEEVRAATWWNLRTLSEQSGAIERLPESIADTLLYL</sequence>
<accession>A0A7J5B9A4</accession>
<proteinExistence type="predicted"/>
<dbReference type="Proteomes" id="UP000433493">
    <property type="component" value="Unassembled WGS sequence"/>
</dbReference>
<dbReference type="Gene3D" id="3.20.20.140">
    <property type="entry name" value="Metal-dependent hydrolases"/>
    <property type="match status" value="1"/>
</dbReference>
<name>A0A7J5B9A4_9MICO</name>
<dbReference type="PANTHER" id="PTHR46124">
    <property type="entry name" value="D-AMINOACYL-TRNA DEACYLASE"/>
    <property type="match status" value="1"/>
</dbReference>
<dbReference type="GO" id="GO:0016788">
    <property type="term" value="F:hydrolase activity, acting on ester bonds"/>
    <property type="evidence" value="ECO:0007669"/>
    <property type="project" value="InterPro"/>
</dbReference>
<dbReference type="AlphaFoldDB" id="A0A7J5B9A4"/>
<dbReference type="SUPFAM" id="SSF51556">
    <property type="entry name" value="Metallo-dependent hydrolases"/>
    <property type="match status" value="1"/>
</dbReference>
<comment type="caution">
    <text evidence="1">The sequence shown here is derived from an EMBL/GenBank/DDBJ whole genome shotgun (WGS) entry which is preliminary data.</text>
</comment>
<dbReference type="GO" id="GO:0005829">
    <property type="term" value="C:cytosol"/>
    <property type="evidence" value="ECO:0007669"/>
    <property type="project" value="TreeGrafter"/>
</dbReference>
<dbReference type="RefSeq" id="WP_158052935.1">
    <property type="nucleotide sequence ID" value="NZ_WBKB01000008.1"/>
</dbReference>
<dbReference type="InterPro" id="IPR032466">
    <property type="entry name" value="Metal_Hydrolase"/>
</dbReference>
<dbReference type="OrthoDB" id="9810005at2"/>
<keyword evidence="2" id="KW-1185">Reference proteome</keyword>
<dbReference type="EMBL" id="WBKB01000008">
    <property type="protein sequence ID" value="KAB1641615.1"/>
    <property type="molecule type" value="Genomic_DNA"/>
</dbReference>
<reference evidence="1 2" key="1">
    <citation type="submission" date="2019-09" db="EMBL/GenBank/DDBJ databases">
        <title>Phylogeny of genus Pseudoclavibacter and closely related genus.</title>
        <authorList>
            <person name="Li Y."/>
        </authorList>
    </citation>
    <scope>NUCLEOTIDE SEQUENCE [LARGE SCALE GENOMIC DNA]</scope>
    <source>
        <strain evidence="1 2">KCTC 13959</strain>
    </source>
</reference>
<gene>
    <name evidence="1" type="ORF">F8O05_11700</name>
</gene>
<dbReference type="InterPro" id="IPR001130">
    <property type="entry name" value="TatD-like"/>
</dbReference>
<evidence type="ECO:0000313" key="2">
    <source>
        <dbReference type="Proteomes" id="UP000433493"/>
    </source>
</evidence>